<sequence>MHSKSSEGGSATIPATYISISTREFVN</sequence>
<organism evidence="1">
    <name type="scientific">Rhizophora mucronata</name>
    <name type="common">Asiatic mangrove</name>
    <dbReference type="NCBI Taxonomy" id="61149"/>
    <lineage>
        <taxon>Eukaryota</taxon>
        <taxon>Viridiplantae</taxon>
        <taxon>Streptophyta</taxon>
        <taxon>Embryophyta</taxon>
        <taxon>Tracheophyta</taxon>
        <taxon>Spermatophyta</taxon>
        <taxon>Magnoliopsida</taxon>
        <taxon>eudicotyledons</taxon>
        <taxon>Gunneridae</taxon>
        <taxon>Pentapetalae</taxon>
        <taxon>rosids</taxon>
        <taxon>fabids</taxon>
        <taxon>Malpighiales</taxon>
        <taxon>Rhizophoraceae</taxon>
        <taxon>Rhizophora</taxon>
    </lineage>
</organism>
<dbReference type="EMBL" id="GGEC01055872">
    <property type="protein sequence ID" value="MBX36356.1"/>
    <property type="molecule type" value="Transcribed_RNA"/>
</dbReference>
<protein>
    <submittedName>
        <fullName evidence="1">Uncharacterized protein</fullName>
    </submittedName>
</protein>
<name>A0A2P2N1N5_RHIMU</name>
<reference evidence="1" key="1">
    <citation type="submission" date="2018-02" db="EMBL/GenBank/DDBJ databases">
        <title>Rhizophora mucronata_Transcriptome.</title>
        <authorList>
            <person name="Meera S.P."/>
            <person name="Sreeshan A."/>
            <person name="Augustine A."/>
        </authorList>
    </citation>
    <scope>NUCLEOTIDE SEQUENCE</scope>
    <source>
        <tissue evidence="1">Leaf</tissue>
    </source>
</reference>
<accession>A0A2P2N1N5</accession>
<proteinExistence type="predicted"/>
<evidence type="ECO:0000313" key="1">
    <source>
        <dbReference type="EMBL" id="MBX36356.1"/>
    </source>
</evidence>
<dbReference type="AlphaFoldDB" id="A0A2P2N1N5"/>